<keyword evidence="1" id="KW-1133">Transmembrane helix</keyword>
<name>A0A161YD68_9CELL</name>
<reference evidence="3 5" key="2">
    <citation type="submission" date="2016-06" db="EMBL/GenBank/DDBJ databases">
        <title>Genome sequence of Oerskovia enterophila DSM 43852.</title>
        <authorList>
            <person name="Poehlein A."/>
            <person name="Jag V."/>
            <person name="Bengelsdorf F.R."/>
            <person name="Daniel R."/>
            <person name="Duerre P."/>
        </authorList>
    </citation>
    <scope>NUCLEOTIDE SEQUENCE [LARGE SCALE GENOMIC DNA]</scope>
    <source>
        <strain evidence="3 5">DSM 43852</strain>
    </source>
</reference>
<protein>
    <submittedName>
        <fullName evidence="2">Uncharacterized protein</fullName>
    </submittedName>
</protein>
<dbReference type="Proteomes" id="UP000093412">
    <property type="component" value="Unassembled WGS sequence"/>
</dbReference>
<reference evidence="2 4" key="1">
    <citation type="submission" date="2016-01" db="EMBL/GenBank/DDBJ databases">
        <title>Genome sequence of Oerskovia enterophila VJag, an agar and cellulose degrading bacterium.</title>
        <authorList>
            <person name="Poehlein A."/>
            <person name="Jag V."/>
            <person name="Bengelsdorf F."/>
            <person name="Duerre P."/>
            <person name="Daniel R."/>
        </authorList>
    </citation>
    <scope>NUCLEOTIDE SEQUENCE [LARGE SCALE GENOMIC DNA]</scope>
    <source>
        <strain evidence="2 4">VJag</strain>
    </source>
</reference>
<comment type="caution">
    <text evidence="2">The sequence shown here is derived from an EMBL/GenBank/DDBJ whole genome shotgun (WGS) entry which is preliminary data.</text>
</comment>
<evidence type="ECO:0000313" key="5">
    <source>
        <dbReference type="Proteomes" id="UP000093412"/>
    </source>
</evidence>
<organism evidence="2 4">
    <name type="scientific">Oerskovia enterophila</name>
    <dbReference type="NCBI Taxonomy" id="43678"/>
    <lineage>
        <taxon>Bacteria</taxon>
        <taxon>Bacillati</taxon>
        <taxon>Actinomycetota</taxon>
        <taxon>Actinomycetes</taxon>
        <taxon>Micrococcales</taxon>
        <taxon>Cellulomonadaceae</taxon>
        <taxon>Oerskovia</taxon>
    </lineage>
</organism>
<sequence>MSGLMLASSVDAAIYVPTGSGPANWFLLFGIVLVAAIIVYMIVELVRAAHDRHLPPHRRMSH</sequence>
<evidence type="ECO:0000313" key="3">
    <source>
        <dbReference type="EMBL" id="OCI32234.1"/>
    </source>
</evidence>
<dbReference type="Proteomes" id="UP000076447">
    <property type="component" value="Unassembled WGS sequence"/>
</dbReference>
<accession>A0A161YD68</accession>
<gene>
    <name evidence="3" type="ORF">OERS_10300</name>
    <name evidence="2" type="ORF">OJAG_39380</name>
</gene>
<keyword evidence="1" id="KW-0812">Transmembrane</keyword>
<evidence type="ECO:0000313" key="2">
    <source>
        <dbReference type="EMBL" id="KZM33618.1"/>
    </source>
</evidence>
<dbReference type="STRING" id="43678.OJAG_39380"/>
<dbReference type="EMBL" id="MAQA01000008">
    <property type="protein sequence ID" value="OCI32234.1"/>
    <property type="molecule type" value="Genomic_DNA"/>
</dbReference>
<evidence type="ECO:0000256" key="1">
    <source>
        <dbReference type="SAM" id="Phobius"/>
    </source>
</evidence>
<dbReference type="PATRIC" id="fig|43678.3.peg.4112"/>
<dbReference type="EMBL" id="LRIE01000085">
    <property type="protein sequence ID" value="KZM33618.1"/>
    <property type="molecule type" value="Genomic_DNA"/>
</dbReference>
<keyword evidence="1" id="KW-0472">Membrane</keyword>
<dbReference type="RefSeq" id="WP_056644639.1">
    <property type="nucleotide sequence ID" value="NZ_LRIE01000085.1"/>
</dbReference>
<feature type="transmembrane region" description="Helical" evidence="1">
    <location>
        <begin position="22"/>
        <end position="43"/>
    </location>
</feature>
<proteinExistence type="predicted"/>
<dbReference type="OrthoDB" id="9872447at2"/>
<keyword evidence="5" id="KW-1185">Reference proteome</keyword>
<evidence type="ECO:0000313" key="4">
    <source>
        <dbReference type="Proteomes" id="UP000076447"/>
    </source>
</evidence>
<dbReference type="AlphaFoldDB" id="A0A161YD68"/>